<dbReference type="SUPFAM" id="SSF56024">
    <property type="entry name" value="Phospholipase D/nuclease"/>
    <property type="match status" value="1"/>
</dbReference>
<gene>
    <name evidence="2" type="ORF">H9L23_00860</name>
</gene>
<evidence type="ECO:0000313" key="3">
    <source>
        <dbReference type="Proteomes" id="UP000515806"/>
    </source>
</evidence>
<dbReference type="EMBL" id="CP060723">
    <property type="protein sequence ID" value="QNN42702.1"/>
    <property type="molecule type" value="Genomic_DNA"/>
</dbReference>
<accession>A0A7G9QH77</accession>
<dbReference type="Gene3D" id="3.30.870.10">
    <property type="entry name" value="Endonuclease Chain A"/>
    <property type="match status" value="1"/>
</dbReference>
<dbReference type="Pfam" id="PF13091">
    <property type="entry name" value="PLDc_2"/>
    <property type="match status" value="1"/>
</dbReference>
<proteinExistence type="predicted"/>
<sequence>MYISNLEENISEELKLAEEIWIAVGLISINALSPLEHLNAQIHILVGIDLPTPPIVLRRLLEWAIQGKVKFKVYTLEGTFFHPKVYIWRKGSVLKAYVGSGNMTNGGWKNNVELFWQIEKVLECHKLVNWFGVNMAMGIAIDEKFIKNYEMQVFKPSKDPSIAHRKRLRNFKINYESDYDFYFRKEDFDAFTHERAITDNLTAKQARKIVNRKLLALHYRIFPKLQEKGVDLHHHHKSQNIVSSFAHTARNSKTLNGMWLYYGKSPDEAAAHPAKNDTEKSMNNHVRLQLIIREDTVGIWCAVGKGGGSRIDRNYFQRKMEVEKNQQYFFSLLKTLGDEYFVELAGKQPYFLKDIKTPQQLFHIIVQDRGNLEYYFIIGMNVLPNDERLLDNRLESFVLKEFEKLFPVYNFFKAPVK</sequence>
<feature type="domain" description="Phospholipase D-like" evidence="1">
    <location>
        <begin position="18"/>
        <end position="131"/>
    </location>
</feature>
<dbReference type="RefSeq" id="WP_187593168.1">
    <property type="nucleotide sequence ID" value="NZ_CP060723.1"/>
</dbReference>
<dbReference type="KEGG" id="proe:H9L23_00860"/>
<dbReference type="AlphaFoldDB" id="A0A7G9QH77"/>
<reference evidence="2 3" key="1">
    <citation type="submission" date="2020-08" db="EMBL/GenBank/DDBJ databases">
        <title>Genome sequence of Pedobacter roseus KACC 11594T.</title>
        <authorList>
            <person name="Hyun D.-W."/>
            <person name="Bae J.-W."/>
        </authorList>
    </citation>
    <scope>NUCLEOTIDE SEQUENCE [LARGE SCALE GENOMIC DNA]</scope>
    <source>
        <strain evidence="2 3">KACC 11594</strain>
    </source>
</reference>
<dbReference type="Proteomes" id="UP000515806">
    <property type="component" value="Chromosome"/>
</dbReference>
<dbReference type="InterPro" id="IPR025202">
    <property type="entry name" value="PLD-like_dom"/>
</dbReference>
<dbReference type="CDD" id="cd09117">
    <property type="entry name" value="PLDc_Bfil_DEXD_like"/>
    <property type="match status" value="1"/>
</dbReference>
<organism evidence="2 3">
    <name type="scientific">Pedobacter roseus</name>
    <dbReference type="NCBI Taxonomy" id="336820"/>
    <lineage>
        <taxon>Bacteria</taxon>
        <taxon>Pseudomonadati</taxon>
        <taxon>Bacteroidota</taxon>
        <taxon>Sphingobacteriia</taxon>
        <taxon>Sphingobacteriales</taxon>
        <taxon>Sphingobacteriaceae</taxon>
        <taxon>Pedobacter</taxon>
    </lineage>
</organism>
<name>A0A7G9QH77_9SPHI</name>
<evidence type="ECO:0000259" key="1">
    <source>
        <dbReference type="Pfam" id="PF13091"/>
    </source>
</evidence>
<protein>
    <submittedName>
        <fullName evidence="2">Phospholipase D family protein</fullName>
    </submittedName>
</protein>
<keyword evidence="3" id="KW-1185">Reference proteome</keyword>
<evidence type="ECO:0000313" key="2">
    <source>
        <dbReference type="EMBL" id="QNN42702.1"/>
    </source>
</evidence>